<keyword evidence="1" id="KW-0812">Transmembrane</keyword>
<organism evidence="2 3">
    <name type="scientific">Chryseobacterium geocarposphaerae</name>
    <dbReference type="NCBI Taxonomy" id="1416776"/>
    <lineage>
        <taxon>Bacteria</taxon>
        <taxon>Pseudomonadati</taxon>
        <taxon>Bacteroidota</taxon>
        <taxon>Flavobacteriia</taxon>
        <taxon>Flavobacteriales</taxon>
        <taxon>Weeksellaceae</taxon>
        <taxon>Chryseobacterium group</taxon>
        <taxon>Chryseobacterium</taxon>
    </lineage>
</organism>
<comment type="caution">
    <text evidence="2">The sequence shown here is derived from an EMBL/GenBank/DDBJ whole genome shotgun (WGS) entry which is preliminary data.</text>
</comment>
<dbReference type="EMBL" id="PGFD01000002">
    <property type="protein sequence ID" value="PJJ64668.1"/>
    <property type="molecule type" value="Genomic_DNA"/>
</dbReference>
<proteinExistence type="predicted"/>
<keyword evidence="3" id="KW-1185">Reference proteome</keyword>
<evidence type="ECO:0000313" key="2">
    <source>
        <dbReference type="EMBL" id="PJJ64668.1"/>
    </source>
</evidence>
<gene>
    <name evidence="2" type="ORF">CLV73_3033</name>
</gene>
<sequence length="81" mass="9757">MIADSIYFLITGLVAFFQGRNYYNNANEIYYEEYDKAISWIRQKFLFLYKPSRMRFLGCVLMLLGVINFFLVFYALVKAYF</sequence>
<evidence type="ECO:0000313" key="3">
    <source>
        <dbReference type="Proteomes" id="UP000228740"/>
    </source>
</evidence>
<name>A0A2M9C2S9_9FLAO</name>
<reference evidence="2 3" key="1">
    <citation type="submission" date="2017-11" db="EMBL/GenBank/DDBJ databases">
        <title>Genomic Encyclopedia of Archaeal and Bacterial Type Strains, Phase II (KMG-II): From Individual Species to Whole Genera.</title>
        <authorList>
            <person name="Goeker M."/>
        </authorList>
    </citation>
    <scope>NUCLEOTIDE SEQUENCE [LARGE SCALE GENOMIC DNA]</scope>
    <source>
        <strain evidence="2 3">DSM 27617</strain>
    </source>
</reference>
<feature type="transmembrane region" description="Helical" evidence="1">
    <location>
        <begin position="56"/>
        <end position="77"/>
    </location>
</feature>
<evidence type="ECO:0000256" key="1">
    <source>
        <dbReference type="SAM" id="Phobius"/>
    </source>
</evidence>
<keyword evidence="1" id="KW-0472">Membrane</keyword>
<protein>
    <submittedName>
        <fullName evidence="2">Uncharacterized protein</fullName>
    </submittedName>
</protein>
<dbReference type="Proteomes" id="UP000228740">
    <property type="component" value="Unassembled WGS sequence"/>
</dbReference>
<keyword evidence="1" id="KW-1133">Transmembrane helix</keyword>
<accession>A0A2M9C2S9</accession>
<dbReference type="AlphaFoldDB" id="A0A2M9C2S9"/>